<name>A0ABY0NXZ3_9HYPH</name>
<protein>
    <submittedName>
        <fullName evidence="2">Uncharacterized protein</fullName>
    </submittedName>
</protein>
<proteinExistence type="predicted"/>
<comment type="caution">
    <text evidence="2">The sequence shown here is derived from an EMBL/GenBank/DDBJ whole genome shotgun (WGS) entry which is preliminary data.</text>
</comment>
<keyword evidence="3" id="KW-1185">Reference proteome</keyword>
<dbReference type="RefSeq" id="WP_139163524.1">
    <property type="nucleotide sequence ID" value="NZ_FNBZ01000003.1"/>
</dbReference>
<dbReference type="EMBL" id="FNBZ01000003">
    <property type="protein sequence ID" value="SDG34508.1"/>
    <property type="molecule type" value="Genomic_DNA"/>
</dbReference>
<reference evidence="2 3" key="1">
    <citation type="submission" date="2016-10" db="EMBL/GenBank/DDBJ databases">
        <authorList>
            <person name="Varghese N."/>
            <person name="Submissions S."/>
        </authorList>
    </citation>
    <scope>NUCLEOTIDE SEQUENCE [LARGE SCALE GENOMIC DNA]</scope>
    <source>
        <strain evidence="2 3">DSM 26672</strain>
    </source>
</reference>
<dbReference type="Proteomes" id="UP000199468">
    <property type="component" value="Unassembled WGS sequence"/>
</dbReference>
<sequence>MPKQRENPAILEDEREPANQGESPLAADPIQTGRRVSGRTNVHDEGSDANNTPDGLTESEEAVRRAAEDLPPGQRPEGSTESIPVFDRAGLPPKV</sequence>
<accession>A0ABY0NXZ3</accession>
<gene>
    <name evidence="2" type="ORF">SAMN05421844_103594</name>
</gene>
<evidence type="ECO:0000256" key="1">
    <source>
        <dbReference type="SAM" id="MobiDB-lite"/>
    </source>
</evidence>
<evidence type="ECO:0000313" key="3">
    <source>
        <dbReference type="Proteomes" id="UP000199468"/>
    </source>
</evidence>
<feature type="region of interest" description="Disordered" evidence="1">
    <location>
        <begin position="1"/>
        <end position="95"/>
    </location>
</feature>
<evidence type="ECO:0000313" key="2">
    <source>
        <dbReference type="EMBL" id="SDG34508.1"/>
    </source>
</evidence>
<organism evidence="2 3">
    <name type="scientific">Bosea robiniae</name>
    <dbReference type="NCBI Taxonomy" id="1036780"/>
    <lineage>
        <taxon>Bacteria</taxon>
        <taxon>Pseudomonadati</taxon>
        <taxon>Pseudomonadota</taxon>
        <taxon>Alphaproteobacteria</taxon>
        <taxon>Hyphomicrobiales</taxon>
        <taxon>Boseaceae</taxon>
        <taxon>Bosea</taxon>
    </lineage>
</organism>